<dbReference type="Pfam" id="PF13086">
    <property type="entry name" value="AAA_11"/>
    <property type="match status" value="2"/>
</dbReference>
<dbReference type="CDD" id="cd18808">
    <property type="entry name" value="SF1_C_Upf1"/>
    <property type="match status" value="1"/>
</dbReference>
<accession>A0A7L6BBX2</accession>
<dbReference type="InterPro" id="IPR047187">
    <property type="entry name" value="SF1_C_Upf1"/>
</dbReference>
<dbReference type="InterPro" id="IPR041679">
    <property type="entry name" value="DNA2/NAM7-like_C"/>
</dbReference>
<keyword evidence="5" id="KW-0067">ATP-binding</keyword>
<dbReference type="Pfam" id="PF13087">
    <property type="entry name" value="AAA_12"/>
    <property type="match status" value="1"/>
</dbReference>
<keyword evidence="4" id="KW-0347">Helicase</keyword>
<dbReference type="RefSeq" id="WP_181571859.1">
    <property type="nucleotide sequence ID" value="NZ_CP059322.2"/>
</dbReference>
<sequence>MTGELVDQIVDRYFGRTGRLHGPYTAPGGASLSTVRTEIIPSTLYRYELVDGDSRALILQIYLNIAALGGLMWEQEIRVLLRANGLRHPALPEIVDGGYEDDGDASRNGFAFVVTRGGLNTLASVAGSTGFLHERPAEALRHFSMLASALAILHDHGLIHRNLWTGSITVEPVSEETDELVLRLSRFEMSTLVANLLRAATLDASSTNDQVRELLLDQRDGSRALLYASPERIDFLFPPADRGGFLDDQRSDVYSLGVVVWEWFFGPLSVEVPAHLGDTDEVQVWARAARERMRTRLREERSIPRALCDLLLWMLGEQPGDRPESSMVVTRLAEHYAVLANHFTARVSDRPFLVAYMPKESIPTIYEWGWIRSSPMTPEGRAELAAFLEHDLRAAILVHAPHGSDPYIDAGTHVGKREAQQLLVGERAAWFCQPFRPTNALGIASATPIDEVLLIKYVVPLESHRARRIQAQLDRSRFRQRPTPIQAIAYDIHPRELESQRSGRPSWRPLIESVRSPVERTSDEMLYEQAIEWLLEYQGVELRAREYAYSRVETSGGGQIKLVFDDLRDLARQHGQPMLAKFASSVRRRPPFARFFESLSLQDGNALIEAVADDRGVPADRVFSGNVRFVRFDNDTTLVVQAVAGTGRLPERGWLRPADDFGTRIALQRQLAARWELLDNRTLLDQLRNPVTIRGVPTRWQQAIHAFDNGDPKPRPLGGSSAETVLEMLVSQPFYAVQGPPGTGKTEIASRAVAAYLTADHGSRVLISAQANFALDNLAERLLRYLGALDEHGRMVVKQDLLPVRIVSPSTDTVDATPMGQFKLSQLTPQRRKMIADAVKQDLSRDDGWTAVRERYLAALPAALPELDDRFLRGANLVFATCLAATRGALATTDSSLFDWVVVEEAAKAWPGELAIPLSQGLRWTLLGDHKQLPAHRRDDVLGFLGECALDPNPDLNVHGRRQAEYERVFSLFGALFDDEMPAARGPLNRPLRTLDSQFRMRPAIGELVSRVFYPAAGGPEWTGGHLPPGKVSSPVDGDPHRFVSPEAIRGRDLVWLDTAKVAACQDVEAWSNEGEARIVADFVRRLRPAPAPDGLTVLTPYREQKDLLHRLGLPMEQLSTVPAFQGRESDVVVLSLVRDRLRGDSPISNIGYLIQPELANVMMSRARKLLVIVGNFDHFVGVGDFWARVCAGVEQFGVRLDAAEVMAE</sequence>
<keyword evidence="2" id="KW-0547">Nucleotide-binding</keyword>
<dbReference type="InterPro" id="IPR011009">
    <property type="entry name" value="Kinase-like_dom_sf"/>
</dbReference>
<keyword evidence="3" id="KW-0378">Hydrolase</keyword>
<dbReference type="InterPro" id="IPR027417">
    <property type="entry name" value="P-loop_NTPase"/>
</dbReference>
<evidence type="ECO:0000313" key="7">
    <source>
        <dbReference type="EMBL" id="QLQ39472.1"/>
    </source>
</evidence>
<dbReference type="SUPFAM" id="SSF56112">
    <property type="entry name" value="Protein kinase-like (PK-like)"/>
    <property type="match status" value="1"/>
</dbReference>
<reference evidence="8" key="1">
    <citation type="submission" date="2020-07" db="EMBL/GenBank/DDBJ databases">
        <title>A new Micromonospora strain with potent antibiotic activity isolated from the microbiome of a mid-Atlantic deep-sea sponge.</title>
        <authorList>
            <person name="Back C.R."/>
            <person name="Stennett H.L."/>
            <person name="Williams S.E."/>
            <person name="Wang L."/>
            <person name="Ojeda Gomez J."/>
            <person name="Abdulle O.M."/>
            <person name="Duffy T."/>
            <person name="Hendry K.R."/>
            <person name="Powell D."/>
            <person name="Stach J.E."/>
            <person name="Essex-Lopresti A.E."/>
            <person name="Willis C.L."/>
            <person name="Curnow P."/>
            <person name="Race P.R."/>
        </authorList>
    </citation>
    <scope>NUCLEOTIDE SEQUENCE [LARGE SCALE GENOMIC DNA]</scope>
    <source>
        <strain evidence="8">28ISP2-46</strain>
    </source>
</reference>
<keyword evidence="8" id="KW-1185">Reference proteome</keyword>
<evidence type="ECO:0000256" key="5">
    <source>
        <dbReference type="ARBA" id="ARBA00022840"/>
    </source>
</evidence>
<dbReference type="GO" id="GO:0043139">
    <property type="term" value="F:5'-3' DNA helicase activity"/>
    <property type="evidence" value="ECO:0007669"/>
    <property type="project" value="TreeGrafter"/>
</dbReference>
<dbReference type="AlphaFoldDB" id="A0A7L6BBX2"/>
<evidence type="ECO:0000256" key="1">
    <source>
        <dbReference type="ARBA" id="ARBA00007913"/>
    </source>
</evidence>
<dbReference type="InterPro" id="IPR000719">
    <property type="entry name" value="Prot_kinase_dom"/>
</dbReference>
<dbReference type="GO" id="GO:0004672">
    <property type="term" value="F:protein kinase activity"/>
    <property type="evidence" value="ECO:0007669"/>
    <property type="project" value="InterPro"/>
</dbReference>
<gene>
    <name evidence="7" type="ORF">H1D33_11940</name>
</gene>
<dbReference type="GO" id="GO:0016787">
    <property type="term" value="F:hydrolase activity"/>
    <property type="evidence" value="ECO:0007669"/>
    <property type="project" value="UniProtKB-KW"/>
</dbReference>
<dbReference type="Proteomes" id="UP000510844">
    <property type="component" value="Chromosome"/>
</dbReference>
<dbReference type="InterPro" id="IPR041677">
    <property type="entry name" value="DNA2/NAM7_AAA_11"/>
</dbReference>
<name>A0A7L6BBX2_9ACTN</name>
<dbReference type="EMBL" id="CP059322">
    <property type="protein sequence ID" value="QLQ39472.1"/>
    <property type="molecule type" value="Genomic_DNA"/>
</dbReference>
<feature type="domain" description="Protein kinase" evidence="6">
    <location>
        <begin position="21"/>
        <end position="338"/>
    </location>
</feature>
<proteinExistence type="inferred from homology"/>
<evidence type="ECO:0000256" key="3">
    <source>
        <dbReference type="ARBA" id="ARBA00022801"/>
    </source>
</evidence>
<dbReference type="Gene3D" id="1.10.510.10">
    <property type="entry name" value="Transferase(Phosphotransferase) domain 1"/>
    <property type="match status" value="1"/>
</dbReference>
<dbReference type="GO" id="GO:0005524">
    <property type="term" value="F:ATP binding"/>
    <property type="evidence" value="ECO:0007669"/>
    <property type="project" value="UniProtKB-KW"/>
</dbReference>
<comment type="similarity">
    <text evidence="1">Belongs to the DNA2/NAM7 helicase family.</text>
</comment>
<organism evidence="7 8">
    <name type="scientific">Micromonospora robiginosa</name>
    <dbReference type="NCBI Taxonomy" id="2749844"/>
    <lineage>
        <taxon>Bacteria</taxon>
        <taxon>Bacillati</taxon>
        <taxon>Actinomycetota</taxon>
        <taxon>Actinomycetes</taxon>
        <taxon>Micromonosporales</taxon>
        <taxon>Micromonosporaceae</taxon>
        <taxon>Micromonospora</taxon>
    </lineage>
</organism>
<evidence type="ECO:0000313" key="8">
    <source>
        <dbReference type="Proteomes" id="UP000510844"/>
    </source>
</evidence>
<dbReference type="InterPro" id="IPR050534">
    <property type="entry name" value="Coronavir_polyprotein_1ab"/>
</dbReference>
<evidence type="ECO:0000256" key="2">
    <source>
        <dbReference type="ARBA" id="ARBA00022741"/>
    </source>
</evidence>
<evidence type="ECO:0000259" key="6">
    <source>
        <dbReference type="PROSITE" id="PS50011"/>
    </source>
</evidence>
<protein>
    <submittedName>
        <fullName evidence="7">AAA domain-containing protein</fullName>
    </submittedName>
</protein>
<dbReference type="SUPFAM" id="SSF52540">
    <property type="entry name" value="P-loop containing nucleoside triphosphate hydrolases"/>
    <property type="match status" value="1"/>
</dbReference>
<dbReference type="SMART" id="SM00220">
    <property type="entry name" value="S_TKc"/>
    <property type="match status" value="1"/>
</dbReference>
<reference evidence="7 8" key="2">
    <citation type="journal article" date="2021" name="Mar. Drugs">
        <title>A New Micromonospora Strain with Antibiotic Activity Isolated from the Microbiome of a Mid-Atlantic Deep-Sea Sponge.</title>
        <authorList>
            <person name="Back C.R."/>
            <person name="Stennett H.L."/>
            <person name="Williams S.E."/>
            <person name="Wang L."/>
            <person name="Ojeda Gomez J."/>
            <person name="Abdulle O.M."/>
            <person name="Duffy T."/>
            <person name="Neal C."/>
            <person name="Mantell J."/>
            <person name="Jepson M.A."/>
            <person name="Hendry K.R."/>
            <person name="Powell D."/>
            <person name="Stach J.E.M."/>
            <person name="Essex-Lopresti A.E."/>
            <person name="Willis C.L."/>
            <person name="Curnow P."/>
            <person name="Race P.R."/>
        </authorList>
    </citation>
    <scope>NUCLEOTIDE SEQUENCE [LARGE SCALE GENOMIC DNA]</scope>
    <source>
        <strain evidence="7 8">28ISP2-46</strain>
    </source>
</reference>
<evidence type="ECO:0000256" key="4">
    <source>
        <dbReference type="ARBA" id="ARBA00022806"/>
    </source>
</evidence>
<dbReference type="Gene3D" id="3.40.50.300">
    <property type="entry name" value="P-loop containing nucleotide triphosphate hydrolases"/>
    <property type="match status" value="2"/>
</dbReference>
<dbReference type="PROSITE" id="PS50011">
    <property type="entry name" value="PROTEIN_KINASE_DOM"/>
    <property type="match status" value="1"/>
</dbReference>
<dbReference type="PANTHER" id="PTHR43788">
    <property type="entry name" value="DNA2/NAM7 HELICASE FAMILY MEMBER"/>
    <property type="match status" value="1"/>
</dbReference>
<dbReference type="PANTHER" id="PTHR43788:SF8">
    <property type="entry name" value="DNA-BINDING PROTEIN SMUBP-2"/>
    <property type="match status" value="1"/>
</dbReference>
<dbReference type="KEGG" id="mfeu:H1D33_11940"/>